<organism evidence="1 2">
    <name type="scientific">Allopontixanthobacter confluentis</name>
    <dbReference type="NCBI Taxonomy" id="1849021"/>
    <lineage>
        <taxon>Bacteria</taxon>
        <taxon>Pseudomonadati</taxon>
        <taxon>Pseudomonadota</taxon>
        <taxon>Alphaproteobacteria</taxon>
        <taxon>Sphingomonadales</taxon>
        <taxon>Erythrobacteraceae</taxon>
        <taxon>Allopontixanthobacter</taxon>
    </lineage>
</organism>
<dbReference type="AlphaFoldDB" id="A0A6L7GJL3"/>
<dbReference type="RefSeq" id="WP_160601425.1">
    <property type="nucleotide sequence ID" value="NZ_WTYU01000002.1"/>
</dbReference>
<proteinExistence type="predicted"/>
<keyword evidence="2" id="KW-1185">Reference proteome</keyword>
<name>A0A6L7GJL3_9SPHN</name>
<evidence type="ECO:0000313" key="2">
    <source>
        <dbReference type="Proteomes" id="UP000473531"/>
    </source>
</evidence>
<protein>
    <submittedName>
        <fullName evidence="1">Uncharacterized protein</fullName>
    </submittedName>
</protein>
<gene>
    <name evidence="1" type="ORF">GRI44_08640</name>
</gene>
<dbReference type="EMBL" id="WTYU01000002">
    <property type="protein sequence ID" value="MXP14811.1"/>
    <property type="molecule type" value="Genomic_DNA"/>
</dbReference>
<accession>A0A6L7GJL3</accession>
<comment type="caution">
    <text evidence="1">The sequence shown here is derived from an EMBL/GenBank/DDBJ whole genome shotgun (WGS) entry which is preliminary data.</text>
</comment>
<sequence>MARSDRLSGLKSRLQNAPASHLAGAFFVAKASQNPAHNNIISPKLFLAFENITNLLVLPSLI</sequence>
<reference evidence="1 2" key="1">
    <citation type="submission" date="2019-12" db="EMBL/GenBank/DDBJ databases">
        <title>Genomic-based taxomic classification of the family Erythrobacteraceae.</title>
        <authorList>
            <person name="Xu L."/>
        </authorList>
    </citation>
    <scope>NUCLEOTIDE SEQUENCE [LARGE SCALE GENOMIC DNA]</scope>
    <source>
        <strain evidence="1 2">KCTC 52259</strain>
    </source>
</reference>
<dbReference type="Proteomes" id="UP000473531">
    <property type="component" value="Unassembled WGS sequence"/>
</dbReference>
<evidence type="ECO:0000313" key="1">
    <source>
        <dbReference type="EMBL" id="MXP14811.1"/>
    </source>
</evidence>